<dbReference type="Proteomes" id="UP001515480">
    <property type="component" value="Unassembled WGS sequence"/>
</dbReference>
<proteinExistence type="predicted"/>
<evidence type="ECO:0000313" key="2">
    <source>
        <dbReference type="Proteomes" id="UP001515480"/>
    </source>
</evidence>
<name>A0AB34IPC3_PRYPA</name>
<dbReference type="AlphaFoldDB" id="A0AB34IPC3"/>
<keyword evidence="2" id="KW-1185">Reference proteome</keyword>
<reference evidence="1 2" key="1">
    <citation type="journal article" date="2024" name="Science">
        <title>Giant polyketide synthase enzymes in the biosynthesis of giant marine polyether toxins.</title>
        <authorList>
            <person name="Fallon T.R."/>
            <person name="Shende V.V."/>
            <person name="Wierzbicki I.H."/>
            <person name="Pendleton A.L."/>
            <person name="Watervoot N.F."/>
            <person name="Auber R.P."/>
            <person name="Gonzalez D.J."/>
            <person name="Wisecaver J.H."/>
            <person name="Moore B.S."/>
        </authorList>
    </citation>
    <scope>NUCLEOTIDE SEQUENCE [LARGE SCALE GENOMIC DNA]</scope>
    <source>
        <strain evidence="1 2">12B1</strain>
    </source>
</reference>
<dbReference type="EMBL" id="JBGBPQ010000021">
    <property type="protein sequence ID" value="KAL1503902.1"/>
    <property type="molecule type" value="Genomic_DNA"/>
</dbReference>
<gene>
    <name evidence="1" type="ORF">AB1Y20_012364</name>
</gene>
<accession>A0AB34IPC3</accession>
<sequence>MRLERALTKPHSSIAVVPWLLTDGSPPLDARLLDLSARLRAAGASALLLSADLRHLSLLVDEQSSAAGQFPSACPVIYAPPPSPPPHAPPPRGVAAVLRRGEGEGEGVVRLLQTAAEVEALCGGGVVVATGEAAAAARRRRGGGEGGALVVAELQLEEMRGTSVAELREAGCAAVCVRFDVAAWPVEPEELLPMLLSKRSSAFGSYGVNIGFGTFQSDQYWINKKMKAAKELNQKRSAPPDAE</sequence>
<evidence type="ECO:0000313" key="1">
    <source>
        <dbReference type="EMBL" id="KAL1503902.1"/>
    </source>
</evidence>
<organism evidence="1 2">
    <name type="scientific">Prymnesium parvum</name>
    <name type="common">Toxic golden alga</name>
    <dbReference type="NCBI Taxonomy" id="97485"/>
    <lineage>
        <taxon>Eukaryota</taxon>
        <taxon>Haptista</taxon>
        <taxon>Haptophyta</taxon>
        <taxon>Prymnesiophyceae</taxon>
        <taxon>Prymnesiales</taxon>
        <taxon>Prymnesiaceae</taxon>
        <taxon>Prymnesium</taxon>
    </lineage>
</organism>
<comment type="caution">
    <text evidence="1">The sequence shown here is derived from an EMBL/GenBank/DDBJ whole genome shotgun (WGS) entry which is preliminary data.</text>
</comment>
<protein>
    <submittedName>
        <fullName evidence="1">Uncharacterized protein</fullName>
    </submittedName>
</protein>